<dbReference type="AlphaFoldDB" id="A0A1J4K2W0"/>
<dbReference type="EMBL" id="MLAK01000815">
    <property type="protein sequence ID" value="OHT03829.1"/>
    <property type="molecule type" value="Genomic_DNA"/>
</dbReference>
<proteinExistence type="predicted"/>
<accession>A0A1J4K2W0</accession>
<name>A0A1J4K2W0_9EUKA</name>
<dbReference type="GeneID" id="94824855"/>
<organism evidence="1 2">
    <name type="scientific">Tritrichomonas foetus</name>
    <dbReference type="NCBI Taxonomy" id="1144522"/>
    <lineage>
        <taxon>Eukaryota</taxon>
        <taxon>Metamonada</taxon>
        <taxon>Parabasalia</taxon>
        <taxon>Tritrichomonadida</taxon>
        <taxon>Tritrichomonadidae</taxon>
        <taxon>Tritrichomonas</taxon>
    </lineage>
</organism>
<dbReference type="Proteomes" id="UP000179807">
    <property type="component" value="Unassembled WGS sequence"/>
</dbReference>
<dbReference type="RefSeq" id="XP_068356965.1">
    <property type="nucleotide sequence ID" value="XM_068490151.1"/>
</dbReference>
<dbReference type="VEuPathDB" id="TrichDB:TRFO_01530"/>
<evidence type="ECO:0008006" key="3">
    <source>
        <dbReference type="Google" id="ProtNLM"/>
    </source>
</evidence>
<comment type="caution">
    <text evidence="1">The sequence shown here is derived from an EMBL/GenBank/DDBJ whole genome shotgun (WGS) entry which is preliminary data.</text>
</comment>
<keyword evidence="2" id="KW-1185">Reference proteome</keyword>
<evidence type="ECO:0000313" key="2">
    <source>
        <dbReference type="Proteomes" id="UP000179807"/>
    </source>
</evidence>
<evidence type="ECO:0000313" key="1">
    <source>
        <dbReference type="EMBL" id="OHT03829.1"/>
    </source>
</evidence>
<reference evidence="1" key="1">
    <citation type="submission" date="2016-10" db="EMBL/GenBank/DDBJ databases">
        <authorList>
            <person name="Benchimol M."/>
            <person name="Almeida L.G."/>
            <person name="Vasconcelos A.T."/>
            <person name="Perreira-Neves A."/>
            <person name="Rosa I.A."/>
            <person name="Tasca T."/>
            <person name="Bogo M.R."/>
            <person name="de Souza W."/>
        </authorList>
    </citation>
    <scope>NUCLEOTIDE SEQUENCE [LARGE SCALE GENOMIC DNA]</scope>
    <source>
        <strain evidence="1">K</strain>
    </source>
</reference>
<sequence>MILVILFIQRSYQKPNSLSFLNTENFDIHEQIIGNFDKYDLSNYFWTNITNCFFHNCKQEAIYIVNGYTADTGVEITHCLFIKCDDAAFHFETHNILLSCNSFNNAITTVRSPYFGMGYVNCENTQINFTLNYQFNGAAECLFYRGSKNIMNDWNLTQIISKDNFGIYIQHSSDNNLVKISQLTVSNCSGYNFLRSSNVGYDQIIVEYANFIGNNFSIAIFNFRNYSLIVQNAVFVDNSGNLFYTENNIDFLISDSYSDNDYNITGLEQVDVPILINNSNFYNQIPNLNQYDTQNEMSLIRPNDDSCIIDNCIYCAIIDRAYYQQKTCIQCQYGYKIEILDDDTMGDYTKCTKNICEMNNCRICMVANDGKDICLMCEKEYIFDSLELKCHEI</sequence>
<gene>
    <name evidence="1" type="ORF">TRFO_01530</name>
</gene>
<protein>
    <recommendedName>
        <fullName evidence="3">Right handed beta helix domain-containing protein</fullName>
    </recommendedName>
</protein>